<dbReference type="InterPro" id="IPR008930">
    <property type="entry name" value="Terpenoid_cyclase/PrenylTrfase"/>
</dbReference>
<name>A0AAD5UNE0_9FUNG</name>
<keyword evidence="6 7" id="KW-0413">Isomerase</keyword>
<dbReference type="CDD" id="cd02892">
    <property type="entry name" value="SQCY_1"/>
    <property type="match status" value="1"/>
</dbReference>
<feature type="domain" description="Squalene cyclase C-terminal" evidence="8">
    <location>
        <begin position="369"/>
        <end position="693"/>
    </location>
</feature>
<dbReference type="PROSITE" id="PS01074">
    <property type="entry name" value="TERPENE_SYNTHASES"/>
    <property type="match status" value="1"/>
</dbReference>
<dbReference type="EMBL" id="JADGKB010000006">
    <property type="protein sequence ID" value="KAJ3261305.1"/>
    <property type="molecule type" value="Genomic_DNA"/>
</dbReference>
<evidence type="ECO:0000256" key="3">
    <source>
        <dbReference type="ARBA" id="ARBA00022737"/>
    </source>
</evidence>
<keyword evidence="5" id="KW-0443">Lipid metabolism</keyword>
<dbReference type="InterPro" id="IPR002365">
    <property type="entry name" value="Terpene_synthase_CS"/>
</dbReference>
<keyword evidence="3" id="KW-0677">Repeat</keyword>
<evidence type="ECO:0000256" key="2">
    <source>
        <dbReference type="ARBA" id="ARBA00022516"/>
    </source>
</evidence>
<feature type="domain" description="Squalene cyclase N-terminal" evidence="9">
    <location>
        <begin position="70"/>
        <end position="323"/>
    </location>
</feature>
<dbReference type="Gene3D" id="6.20.120.20">
    <property type="match status" value="1"/>
</dbReference>
<organism evidence="10 11">
    <name type="scientific">Boothiomyces macroporosus</name>
    <dbReference type="NCBI Taxonomy" id="261099"/>
    <lineage>
        <taxon>Eukaryota</taxon>
        <taxon>Fungi</taxon>
        <taxon>Fungi incertae sedis</taxon>
        <taxon>Chytridiomycota</taxon>
        <taxon>Chytridiomycota incertae sedis</taxon>
        <taxon>Chytridiomycetes</taxon>
        <taxon>Rhizophydiales</taxon>
        <taxon>Terramycetaceae</taxon>
        <taxon>Boothiomyces</taxon>
    </lineage>
</organism>
<gene>
    <name evidence="10" type="primary">ERG7</name>
    <name evidence="10" type="ORF">HK103_005913</name>
</gene>
<dbReference type="GO" id="GO:0000250">
    <property type="term" value="F:lanosterol synthase activity"/>
    <property type="evidence" value="ECO:0007669"/>
    <property type="project" value="UniProtKB-ARBA"/>
</dbReference>
<comment type="caution">
    <text evidence="10">The sequence shown here is derived from an EMBL/GenBank/DDBJ whole genome shotgun (WGS) entry which is preliminary data.</text>
</comment>
<dbReference type="PANTHER" id="PTHR11764:SF20">
    <property type="entry name" value="LANOSTEROL SYNTHASE"/>
    <property type="match status" value="1"/>
</dbReference>
<evidence type="ECO:0000259" key="9">
    <source>
        <dbReference type="Pfam" id="PF13249"/>
    </source>
</evidence>
<evidence type="ECO:0000256" key="1">
    <source>
        <dbReference type="ARBA" id="ARBA00009755"/>
    </source>
</evidence>
<keyword evidence="4" id="KW-0752">Steroid biosynthesis</keyword>
<dbReference type="Gene3D" id="1.50.10.20">
    <property type="match status" value="2"/>
</dbReference>
<keyword evidence="2" id="KW-0444">Lipid biosynthesis</keyword>
<dbReference type="InterPro" id="IPR032696">
    <property type="entry name" value="SQ_cyclase_C"/>
</dbReference>
<dbReference type="GO" id="GO:0005811">
    <property type="term" value="C:lipid droplet"/>
    <property type="evidence" value="ECO:0007669"/>
    <property type="project" value="InterPro"/>
</dbReference>
<dbReference type="PANTHER" id="PTHR11764">
    <property type="entry name" value="TERPENE CYCLASE/MUTASE FAMILY MEMBER"/>
    <property type="match status" value="1"/>
</dbReference>
<evidence type="ECO:0000256" key="4">
    <source>
        <dbReference type="ARBA" id="ARBA00022955"/>
    </source>
</evidence>
<proteinExistence type="inferred from homology"/>
<sequence>MQSTNLNYWRLKVDHGRQTWHYLETEKERKETPQSDIDRYWLGLKTSMKQLSKPKTPLESARNGLLFYQHLQTQDGHFAGEYGGPMFLIPGLVIVMYITKTPFPPGYRAEIARYLVNMAHKEDGGWGIHTEGESTVFGTSLNYVALRLLGYPADHPVCTKARNTLWKLGGSTGVPTWGKFWLSVIGLYEWEGQNPIPPELWILPYFAPVHAGRMWCHTRMVYLPMSYLYSKRYVAPIDDLILSLRQEIYVEEYSEINWSAQRDNVAVKELYAPSSPILNFVNGVLNIYEKLPNGFIRKTAVDEALRQIRFEDENTLFLDIGPVNKMMNMLIVYIEDGPDSETFKKHVDRVPDFMWMSGEGMMMNGTNGSQLWDTAFAVQAALEGDLVNEPEFKKMIIHSLEFLDDMQIRENIRNAAECYRHERKGAWPFSTRDQGYTVSDCTAEGLKSVFTPKLVGKERLCDAVNVLLTMQNADGGFASYELQRGPEWLELFNPAQVFGKIMVEYSYPECTTAALLGLTTFKKLYPNHRTAEIQQTIDRAIQFILKSQKEDGSWYGSWGICFTYAMFFAMESLSSVGQTVKQEHIRRACEFLVSKQMADGGWGESYKSCETGEWHNLPTSQVVQTSWALLALMAAKYDNKQVIKKGIQLIMNRQQGNGEWLQENIEGVFNKNCMISYPNYKFAFPIWALSRYSKIYGNE</sequence>
<dbReference type="FunFam" id="1.50.10.20:FF:000003">
    <property type="entry name" value="Terpene cyclase/mutase family member"/>
    <property type="match status" value="1"/>
</dbReference>
<dbReference type="SUPFAM" id="SSF48239">
    <property type="entry name" value="Terpenoid cyclases/Protein prenyltransferases"/>
    <property type="match status" value="2"/>
</dbReference>
<dbReference type="GO" id="GO:0006695">
    <property type="term" value="P:cholesterol biosynthetic process"/>
    <property type="evidence" value="ECO:0007669"/>
    <property type="project" value="TreeGrafter"/>
</dbReference>
<dbReference type="EC" id="5.4.99.-" evidence="7"/>
<evidence type="ECO:0000259" key="8">
    <source>
        <dbReference type="Pfam" id="PF13243"/>
    </source>
</evidence>
<dbReference type="FunFam" id="1.50.10.20:FF:000002">
    <property type="entry name" value="Terpene cyclase/mutase family member"/>
    <property type="match status" value="1"/>
</dbReference>
<evidence type="ECO:0000313" key="11">
    <source>
        <dbReference type="Proteomes" id="UP001210925"/>
    </source>
</evidence>
<accession>A0AAD5UNE0</accession>
<dbReference type="Proteomes" id="UP001210925">
    <property type="component" value="Unassembled WGS sequence"/>
</dbReference>
<evidence type="ECO:0000256" key="7">
    <source>
        <dbReference type="RuleBase" id="RU362003"/>
    </source>
</evidence>
<evidence type="ECO:0000256" key="6">
    <source>
        <dbReference type="ARBA" id="ARBA00023235"/>
    </source>
</evidence>
<dbReference type="AlphaFoldDB" id="A0AAD5UNE0"/>
<reference evidence="10" key="1">
    <citation type="submission" date="2020-05" db="EMBL/GenBank/DDBJ databases">
        <title>Phylogenomic resolution of chytrid fungi.</title>
        <authorList>
            <person name="Stajich J.E."/>
            <person name="Amses K."/>
            <person name="Simmons R."/>
            <person name="Seto K."/>
            <person name="Myers J."/>
            <person name="Bonds A."/>
            <person name="Quandt C.A."/>
            <person name="Barry K."/>
            <person name="Liu P."/>
            <person name="Grigoriev I."/>
            <person name="Longcore J.E."/>
            <person name="James T.Y."/>
        </authorList>
    </citation>
    <scope>NUCLEOTIDE SEQUENCE</scope>
    <source>
        <strain evidence="10">PLAUS21</strain>
    </source>
</reference>
<dbReference type="GO" id="GO:0016104">
    <property type="term" value="P:triterpenoid biosynthetic process"/>
    <property type="evidence" value="ECO:0007669"/>
    <property type="project" value="InterPro"/>
</dbReference>
<dbReference type="Pfam" id="PF13249">
    <property type="entry name" value="SQHop_cyclase_N"/>
    <property type="match status" value="1"/>
</dbReference>
<keyword evidence="11" id="KW-1185">Reference proteome</keyword>
<dbReference type="InterPro" id="IPR032697">
    <property type="entry name" value="SQ_cyclase_N"/>
</dbReference>
<dbReference type="SFLD" id="SFLDG01016">
    <property type="entry name" value="Prenyltransferase_Like_2"/>
    <property type="match status" value="1"/>
</dbReference>
<dbReference type="Pfam" id="PF13243">
    <property type="entry name" value="SQHop_cyclase_C"/>
    <property type="match status" value="1"/>
</dbReference>
<dbReference type="InterPro" id="IPR018333">
    <property type="entry name" value="Squalene_cyclase"/>
</dbReference>
<protein>
    <recommendedName>
        <fullName evidence="7">Terpene cyclase/mutase family member</fullName>
        <ecNumber evidence="7">5.4.99.-</ecNumber>
    </recommendedName>
</protein>
<evidence type="ECO:0000313" key="10">
    <source>
        <dbReference type="EMBL" id="KAJ3261305.1"/>
    </source>
</evidence>
<comment type="similarity">
    <text evidence="1 7">Belongs to the terpene cyclase/mutase family.</text>
</comment>
<dbReference type="NCBIfam" id="TIGR01787">
    <property type="entry name" value="squalene_cyclas"/>
    <property type="match status" value="1"/>
</dbReference>
<evidence type="ECO:0000256" key="5">
    <source>
        <dbReference type="ARBA" id="ARBA00023098"/>
    </source>
</evidence>